<feature type="region of interest" description="Disordered" evidence="1">
    <location>
        <begin position="126"/>
        <end position="157"/>
    </location>
</feature>
<name>R7QHU7_CHOCR</name>
<keyword evidence="3" id="KW-1185">Reference proteome</keyword>
<evidence type="ECO:0000313" key="3">
    <source>
        <dbReference type="Proteomes" id="UP000012073"/>
    </source>
</evidence>
<accession>R7QHU7</accession>
<dbReference type="KEGG" id="ccp:CHC_T00005263001"/>
<evidence type="ECO:0000313" key="2">
    <source>
        <dbReference type="EMBL" id="CDF37026.1"/>
    </source>
</evidence>
<reference evidence="3" key="1">
    <citation type="journal article" date="2013" name="Proc. Natl. Acad. Sci. U.S.A.">
        <title>Genome structure and metabolic features in the red seaweed Chondrus crispus shed light on evolution of the Archaeplastida.</title>
        <authorList>
            <person name="Collen J."/>
            <person name="Porcel B."/>
            <person name="Carre W."/>
            <person name="Ball S.G."/>
            <person name="Chaparro C."/>
            <person name="Tonon T."/>
            <person name="Barbeyron T."/>
            <person name="Michel G."/>
            <person name="Noel B."/>
            <person name="Valentin K."/>
            <person name="Elias M."/>
            <person name="Artiguenave F."/>
            <person name="Arun A."/>
            <person name="Aury J.M."/>
            <person name="Barbosa-Neto J.F."/>
            <person name="Bothwell J.H."/>
            <person name="Bouget F.Y."/>
            <person name="Brillet L."/>
            <person name="Cabello-Hurtado F."/>
            <person name="Capella-Gutierrez S."/>
            <person name="Charrier B."/>
            <person name="Cladiere L."/>
            <person name="Cock J.M."/>
            <person name="Coelho S.M."/>
            <person name="Colleoni C."/>
            <person name="Czjzek M."/>
            <person name="Da Silva C."/>
            <person name="Delage L."/>
            <person name="Denoeud F."/>
            <person name="Deschamps P."/>
            <person name="Dittami S.M."/>
            <person name="Gabaldon T."/>
            <person name="Gachon C.M."/>
            <person name="Groisillier A."/>
            <person name="Herve C."/>
            <person name="Jabbari K."/>
            <person name="Katinka M."/>
            <person name="Kloareg B."/>
            <person name="Kowalczyk N."/>
            <person name="Labadie K."/>
            <person name="Leblanc C."/>
            <person name="Lopez P.J."/>
            <person name="McLachlan D.H."/>
            <person name="Meslet-Cladiere L."/>
            <person name="Moustafa A."/>
            <person name="Nehr Z."/>
            <person name="Nyvall Collen P."/>
            <person name="Panaud O."/>
            <person name="Partensky F."/>
            <person name="Poulain J."/>
            <person name="Rensing S.A."/>
            <person name="Rousvoal S."/>
            <person name="Samson G."/>
            <person name="Symeonidi A."/>
            <person name="Weissenbach J."/>
            <person name="Zambounis A."/>
            <person name="Wincker P."/>
            <person name="Boyen C."/>
        </authorList>
    </citation>
    <scope>NUCLEOTIDE SEQUENCE [LARGE SCALE GENOMIC DNA]</scope>
    <source>
        <strain evidence="3">cv. Stackhouse</strain>
    </source>
</reference>
<dbReference type="Proteomes" id="UP000012073">
    <property type="component" value="Unassembled WGS sequence"/>
</dbReference>
<dbReference type="AlphaFoldDB" id="R7QHU7"/>
<dbReference type="EMBL" id="HG001811">
    <property type="protein sequence ID" value="CDF37026.1"/>
    <property type="molecule type" value="Genomic_DNA"/>
</dbReference>
<feature type="compositionally biased region" description="Acidic residues" evidence="1">
    <location>
        <begin position="128"/>
        <end position="157"/>
    </location>
</feature>
<organism evidence="2 3">
    <name type="scientific">Chondrus crispus</name>
    <name type="common">Carrageen Irish moss</name>
    <name type="synonym">Polymorpha crispa</name>
    <dbReference type="NCBI Taxonomy" id="2769"/>
    <lineage>
        <taxon>Eukaryota</taxon>
        <taxon>Rhodophyta</taxon>
        <taxon>Florideophyceae</taxon>
        <taxon>Rhodymeniophycidae</taxon>
        <taxon>Gigartinales</taxon>
        <taxon>Gigartinaceae</taxon>
        <taxon>Chondrus</taxon>
    </lineage>
</organism>
<proteinExistence type="predicted"/>
<evidence type="ECO:0000256" key="1">
    <source>
        <dbReference type="SAM" id="MobiDB-lite"/>
    </source>
</evidence>
<sequence>MPQGETRPQCQRALAERRVGEQPPHMHVQYAPFLPPTPYNIAALLGDAESGYEAAAVYSCSVTDPGLVDGFFVLARSINRPEVVIENLSSHLSCIGYPLREPFVQSYLGDDCKYFDDGDGVVEVNMFEPDEDGMPPEEEEEEATAGETAEPEGDMEE</sequence>
<dbReference type="RefSeq" id="XP_005716845.1">
    <property type="nucleotide sequence ID" value="XM_005716788.1"/>
</dbReference>
<dbReference type="Gramene" id="CDF37026">
    <property type="protein sequence ID" value="CDF37026"/>
    <property type="gene ID" value="CHC_T00005263001"/>
</dbReference>
<protein>
    <submittedName>
        <fullName evidence="2">Uncharacterized protein</fullName>
    </submittedName>
</protein>
<dbReference type="GeneID" id="17324564"/>
<gene>
    <name evidence="2" type="ORF">CHC_T00005263001</name>
</gene>